<feature type="compositionally biased region" description="Polar residues" evidence="2">
    <location>
        <begin position="478"/>
        <end position="489"/>
    </location>
</feature>
<feature type="region of interest" description="Disordered" evidence="2">
    <location>
        <begin position="296"/>
        <end position="315"/>
    </location>
</feature>
<keyword evidence="3" id="KW-1133">Transmembrane helix</keyword>
<dbReference type="AlphaFoldDB" id="A0A1E3Q0Z3"/>
<dbReference type="STRING" id="675824.A0A1E3Q0Z3"/>
<feature type="transmembrane region" description="Helical" evidence="3">
    <location>
        <begin position="219"/>
        <end position="244"/>
    </location>
</feature>
<name>A0A1E3Q0Z3_LIPST</name>
<evidence type="ECO:0000313" key="5">
    <source>
        <dbReference type="EMBL" id="ODQ71316.1"/>
    </source>
</evidence>
<dbReference type="PANTHER" id="PTHR22765">
    <property type="entry name" value="RING FINGER AND PROTEASE ASSOCIATED DOMAIN-CONTAINING"/>
    <property type="match status" value="1"/>
</dbReference>
<dbReference type="GO" id="GO:0061630">
    <property type="term" value="F:ubiquitin protein ligase activity"/>
    <property type="evidence" value="ECO:0007669"/>
    <property type="project" value="TreeGrafter"/>
</dbReference>
<dbReference type="Proteomes" id="UP000094385">
    <property type="component" value="Unassembled WGS sequence"/>
</dbReference>
<keyword evidence="6" id="KW-1185">Reference proteome</keyword>
<dbReference type="GO" id="GO:0006511">
    <property type="term" value="P:ubiquitin-dependent protein catabolic process"/>
    <property type="evidence" value="ECO:0007669"/>
    <property type="project" value="TreeGrafter"/>
</dbReference>
<dbReference type="InterPro" id="IPR051826">
    <property type="entry name" value="E3_ubiquitin-ligase_domain"/>
</dbReference>
<sequence length="560" mass="62322">MGSEGKPLDMYFGVLVVPNPNKDGPVNDLEVSTVPESMSFRLSDSNAQTFYLASKDSGSDFSALLYVPTIDDTENCGYASLPSNVTHISQLPSRYNNVALAPLTSPSCARIWMDRAHLDGAQDIIFYGPNEGGGSGGSNDNSSAIPSADWIGSTNGLTYSIYYIPGNLGEELVNYLSLYSGNMTGVPYGSELVQYFDFRDYVRVGVEISNPSSDNVPRLWVFLVIALAVLLLTGVTSSFVVHLLQYRNRRRLRRRIANGEIDLEALGIKRLTLPRWILDKLPVRVYVPGDPRYVRHSSDEAVDSPTTKPEVDNSQLQHPFPAARTAVTAKTLLRDGPPTPSSTPLSVSEFSQTTCPICLEDFVPNVTLVRELPCLHIYHLECIDAFLEHQSSLCPLCKQSALPRGYIPSTLRITNATVRRERRMRRDNALGDEDDRSTLGRFTRLWRGRSDRDYNDQRDEYELQDMPIVRQQVALTPADNNSPPASTGADQPADETADITAEYHTRPQSGRQARRENEIQPATFAHGAIVADDGTVFTVEDQHEESRMRRVVHVLFPYFA</sequence>
<proteinExistence type="predicted"/>
<dbReference type="SUPFAM" id="SSF57850">
    <property type="entry name" value="RING/U-box"/>
    <property type="match status" value="1"/>
</dbReference>
<evidence type="ECO:0000313" key="6">
    <source>
        <dbReference type="Proteomes" id="UP000094385"/>
    </source>
</evidence>
<evidence type="ECO:0000256" key="2">
    <source>
        <dbReference type="SAM" id="MobiDB-lite"/>
    </source>
</evidence>
<dbReference type="PROSITE" id="PS50089">
    <property type="entry name" value="ZF_RING_2"/>
    <property type="match status" value="1"/>
</dbReference>
<feature type="region of interest" description="Disordered" evidence="2">
    <location>
        <begin position="475"/>
        <end position="495"/>
    </location>
</feature>
<dbReference type="CDD" id="cd16454">
    <property type="entry name" value="RING-H2_PA-TM-RING"/>
    <property type="match status" value="1"/>
</dbReference>
<dbReference type="Pfam" id="PF13639">
    <property type="entry name" value="zf-RING_2"/>
    <property type="match status" value="1"/>
</dbReference>
<feature type="domain" description="RING-type" evidence="4">
    <location>
        <begin position="355"/>
        <end position="398"/>
    </location>
</feature>
<keyword evidence="1" id="KW-0479">Metal-binding</keyword>
<evidence type="ECO:0000259" key="4">
    <source>
        <dbReference type="PROSITE" id="PS50089"/>
    </source>
</evidence>
<dbReference type="InterPro" id="IPR013083">
    <property type="entry name" value="Znf_RING/FYVE/PHD"/>
</dbReference>
<dbReference type="GO" id="GO:0008270">
    <property type="term" value="F:zinc ion binding"/>
    <property type="evidence" value="ECO:0007669"/>
    <property type="project" value="UniProtKB-KW"/>
</dbReference>
<keyword evidence="3" id="KW-0472">Membrane</keyword>
<feature type="compositionally biased region" description="Polar residues" evidence="2">
    <location>
        <begin position="304"/>
        <end position="315"/>
    </location>
</feature>
<evidence type="ECO:0000256" key="3">
    <source>
        <dbReference type="SAM" id="Phobius"/>
    </source>
</evidence>
<dbReference type="GO" id="GO:0005737">
    <property type="term" value="C:cytoplasm"/>
    <property type="evidence" value="ECO:0007669"/>
    <property type="project" value="TreeGrafter"/>
</dbReference>
<evidence type="ECO:0000256" key="1">
    <source>
        <dbReference type="PROSITE-ProRule" id="PRU00175"/>
    </source>
</evidence>
<accession>A0A1E3Q0Z3</accession>
<keyword evidence="1" id="KW-0862">Zinc</keyword>
<dbReference type="InterPro" id="IPR001841">
    <property type="entry name" value="Znf_RING"/>
</dbReference>
<dbReference type="SMART" id="SM00184">
    <property type="entry name" value="RING"/>
    <property type="match status" value="1"/>
</dbReference>
<keyword evidence="3" id="KW-0812">Transmembrane</keyword>
<reference evidence="5 6" key="1">
    <citation type="journal article" date="2016" name="Proc. Natl. Acad. Sci. U.S.A.">
        <title>Comparative genomics of biotechnologically important yeasts.</title>
        <authorList>
            <person name="Riley R."/>
            <person name="Haridas S."/>
            <person name="Wolfe K.H."/>
            <person name="Lopes M.R."/>
            <person name="Hittinger C.T."/>
            <person name="Goeker M."/>
            <person name="Salamov A.A."/>
            <person name="Wisecaver J.H."/>
            <person name="Long T.M."/>
            <person name="Calvey C.H."/>
            <person name="Aerts A.L."/>
            <person name="Barry K.W."/>
            <person name="Choi C."/>
            <person name="Clum A."/>
            <person name="Coughlan A.Y."/>
            <person name="Deshpande S."/>
            <person name="Douglass A.P."/>
            <person name="Hanson S.J."/>
            <person name="Klenk H.-P."/>
            <person name="LaButti K.M."/>
            <person name="Lapidus A."/>
            <person name="Lindquist E.A."/>
            <person name="Lipzen A.M."/>
            <person name="Meier-Kolthoff J.P."/>
            <person name="Ohm R.A."/>
            <person name="Otillar R.P."/>
            <person name="Pangilinan J.L."/>
            <person name="Peng Y."/>
            <person name="Rokas A."/>
            <person name="Rosa C.A."/>
            <person name="Scheuner C."/>
            <person name="Sibirny A.A."/>
            <person name="Slot J.C."/>
            <person name="Stielow J.B."/>
            <person name="Sun H."/>
            <person name="Kurtzman C.P."/>
            <person name="Blackwell M."/>
            <person name="Grigoriev I.V."/>
            <person name="Jeffries T.W."/>
        </authorList>
    </citation>
    <scope>NUCLEOTIDE SEQUENCE [LARGE SCALE GENOMIC DNA]</scope>
    <source>
        <strain evidence="5 6">NRRL Y-11557</strain>
    </source>
</reference>
<organism evidence="5 6">
    <name type="scientific">Lipomyces starkeyi NRRL Y-11557</name>
    <dbReference type="NCBI Taxonomy" id="675824"/>
    <lineage>
        <taxon>Eukaryota</taxon>
        <taxon>Fungi</taxon>
        <taxon>Dikarya</taxon>
        <taxon>Ascomycota</taxon>
        <taxon>Saccharomycotina</taxon>
        <taxon>Lipomycetes</taxon>
        <taxon>Lipomycetales</taxon>
        <taxon>Lipomycetaceae</taxon>
        <taxon>Lipomyces</taxon>
    </lineage>
</organism>
<protein>
    <recommendedName>
        <fullName evidence="4">RING-type domain-containing protein</fullName>
    </recommendedName>
</protein>
<dbReference type="PANTHER" id="PTHR22765:SF413">
    <property type="entry name" value="FINGER DOMAIN PROTEIN, PUTATIVE (AFU_ORTHOLOGUE AFUA_1G04600)-RELATED"/>
    <property type="match status" value="1"/>
</dbReference>
<gene>
    <name evidence="5" type="ORF">LIPSTDRAFT_152984</name>
</gene>
<keyword evidence="1" id="KW-0863">Zinc-finger</keyword>
<dbReference type="EMBL" id="KV454298">
    <property type="protein sequence ID" value="ODQ71316.1"/>
    <property type="molecule type" value="Genomic_DNA"/>
</dbReference>
<dbReference type="Gene3D" id="3.30.40.10">
    <property type="entry name" value="Zinc/RING finger domain, C3HC4 (zinc finger)"/>
    <property type="match status" value="1"/>
</dbReference>
<dbReference type="OrthoDB" id="8062037at2759"/>